<gene>
    <name evidence="1" type="ORF">G5B42_06515</name>
</gene>
<evidence type="ECO:0000313" key="2">
    <source>
        <dbReference type="Proteomes" id="UP000657177"/>
    </source>
</evidence>
<keyword evidence="2" id="KW-1185">Reference proteome</keyword>
<accession>A0A8J6I1X3</accession>
<dbReference type="Gene3D" id="3.20.20.370">
    <property type="entry name" value="Glycoside hydrolase/deacetylase"/>
    <property type="match status" value="1"/>
</dbReference>
<evidence type="ECO:0000313" key="1">
    <source>
        <dbReference type="EMBL" id="MBA2133194.1"/>
    </source>
</evidence>
<dbReference type="PANTHER" id="PTHR30105">
    <property type="entry name" value="UNCHARACTERIZED YIBQ-RELATED"/>
    <property type="match status" value="1"/>
</dbReference>
<protein>
    <submittedName>
        <fullName evidence="1">Divergent polysaccharide deacetylase family protein</fullName>
    </submittedName>
</protein>
<dbReference type="RefSeq" id="WP_181339645.1">
    <property type="nucleotide sequence ID" value="NZ_JAAKDE010000012.1"/>
</dbReference>
<proteinExistence type="predicted"/>
<dbReference type="AlphaFoldDB" id="A0A8J6I1X3"/>
<comment type="caution">
    <text evidence="1">The sequence shown here is derived from an EMBL/GenBank/DDBJ whole genome shotgun (WGS) entry which is preliminary data.</text>
</comment>
<name>A0A8J6I1X3_9FIRM</name>
<dbReference type="Proteomes" id="UP000657177">
    <property type="component" value="Unassembled WGS sequence"/>
</dbReference>
<dbReference type="Pfam" id="PF04748">
    <property type="entry name" value="Polysacc_deac_2"/>
    <property type="match status" value="1"/>
</dbReference>
<organism evidence="1 2">
    <name type="scientific">Capillibacterium thermochitinicola</name>
    <dbReference type="NCBI Taxonomy" id="2699427"/>
    <lineage>
        <taxon>Bacteria</taxon>
        <taxon>Bacillati</taxon>
        <taxon>Bacillota</taxon>
        <taxon>Capillibacterium</taxon>
    </lineage>
</organism>
<dbReference type="SUPFAM" id="SSF88713">
    <property type="entry name" value="Glycoside hydrolase/deacetylase"/>
    <property type="match status" value="1"/>
</dbReference>
<dbReference type="PANTHER" id="PTHR30105:SF2">
    <property type="entry name" value="DIVERGENT POLYSACCHARIDE DEACETYLASE SUPERFAMILY"/>
    <property type="match status" value="1"/>
</dbReference>
<dbReference type="EMBL" id="JAAKDE010000012">
    <property type="protein sequence ID" value="MBA2133194.1"/>
    <property type="molecule type" value="Genomic_DNA"/>
</dbReference>
<sequence length="315" mass="34516">MTPQLQTNLPLSPRRSFRHRLLPLLLIAALAGQYLLWSAVIPPVVAPRSSQPDSGLAGLKPGFTPTVQWLLSMGRPEPFIPRRPEPPAPRPETPVQPRARVAIIIDDLGFVQEATEAFWELEIPLTFAVLPWGRYSEPHAREAIRRKQEVILHLPLEPLDPQTDPGPGVLRTDFTPEQLRRQIRANLAAVPGITGVNNHMGSKGTQDRRLMQILMAELKKAGLFFVDSRTIHTSVAATVAREYGVPTAVRDVFLDGSGLETFPVQIDLLIEKALAQGAAIGIAHTRPGVAAALKEAIPRFEAAGIELVHVSVLVK</sequence>
<dbReference type="CDD" id="cd10936">
    <property type="entry name" value="CE4_DAC2"/>
    <property type="match status" value="1"/>
</dbReference>
<dbReference type="InterPro" id="IPR006837">
    <property type="entry name" value="Divergent_DAC"/>
</dbReference>
<dbReference type="GO" id="GO:0005975">
    <property type="term" value="P:carbohydrate metabolic process"/>
    <property type="evidence" value="ECO:0007669"/>
    <property type="project" value="InterPro"/>
</dbReference>
<dbReference type="InterPro" id="IPR011330">
    <property type="entry name" value="Glyco_hydro/deAcase_b/a-brl"/>
</dbReference>
<reference evidence="1" key="1">
    <citation type="submission" date="2020-06" db="EMBL/GenBank/DDBJ databases">
        <title>Novel chitinolytic bacterium.</title>
        <authorList>
            <person name="Ungkulpasvich U."/>
            <person name="Kosugi A."/>
            <person name="Uke A."/>
        </authorList>
    </citation>
    <scope>NUCLEOTIDE SEQUENCE</scope>
    <source>
        <strain evidence="1">UUS1-1</strain>
    </source>
</reference>